<evidence type="ECO:0000256" key="3">
    <source>
        <dbReference type="ARBA" id="ARBA00022475"/>
    </source>
</evidence>
<dbReference type="PANTHER" id="PTHR30250:SF10">
    <property type="entry name" value="LIPOPOLYSACCHARIDE BIOSYNTHESIS PROTEIN WZXC"/>
    <property type="match status" value="1"/>
</dbReference>
<comment type="caution">
    <text evidence="8">The sequence shown here is derived from an EMBL/GenBank/DDBJ whole genome shotgun (WGS) entry which is preliminary data.</text>
</comment>
<feature type="transmembrane region" description="Helical" evidence="7">
    <location>
        <begin position="413"/>
        <end position="436"/>
    </location>
</feature>
<feature type="transmembrane region" description="Helical" evidence="7">
    <location>
        <begin position="173"/>
        <end position="194"/>
    </location>
</feature>
<accession>A0ABV4TUF7</accession>
<feature type="transmembrane region" description="Helical" evidence="7">
    <location>
        <begin position="20"/>
        <end position="38"/>
    </location>
</feature>
<keyword evidence="3" id="KW-1003">Cell membrane</keyword>
<feature type="transmembrane region" description="Helical" evidence="7">
    <location>
        <begin position="44"/>
        <end position="68"/>
    </location>
</feature>
<organism evidence="8 9">
    <name type="scientific">Thiohalorhabdus methylotrophus</name>
    <dbReference type="NCBI Taxonomy" id="3242694"/>
    <lineage>
        <taxon>Bacteria</taxon>
        <taxon>Pseudomonadati</taxon>
        <taxon>Pseudomonadota</taxon>
        <taxon>Gammaproteobacteria</taxon>
        <taxon>Thiohalorhabdales</taxon>
        <taxon>Thiohalorhabdaceae</taxon>
        <taxon>Thiohalorhabdus</taxon>
    </lineage>
</organism>
<name>A0ABV4TUF7_9GAMM</name>
<keyword evidence="4 7" id="KW-0812">Transmembrane</keyword>
<feature type="transmembrane region" description="Helical" evidence="7">
    <location>
        <begin position="289"/>
        <end position="314"/>
    </location>
</feature>
<evidence type="ECO:0000256" key="7">
    <source>
        <dbReference type="SAM" id="Phobius"/>
    </source>
</evidence>
<feature type="transmembrane region" description="Helical" evidence="7">
    <location>
        <begin position="448"/>
        <end position="466"/>
    </location>
</feature>
<feature type="transmembrane region" description="Helical" evidence="7">
    <location>
        <begin position="114"/>
        <end position="133"/>
    </location>
</feature>
<feature type="transmembrane region" description="Helical" evidence="7">
    <location>
        <begin position="80"/>
        <end position="102"/>
    </location>
</feature>
<dbReference type="InterPro" id="IPR050833">
    <property type="entry name" value="Poly_Biosynth_Transport"/>
</dbReference>
<feature type="transmembrane region" description="Helical" evidence="7">
    <location>
        <begin position="145"/>
        <end position="167"/>
    </location>
</feature>
<dbReference type="CDD" id="cd13127">
    <property type="entry name" value="MATE_tuaB_like"/>
    <property type="match status" value="1"/>
</dbReference>
<evidence type="ECO:0000256" key="5">
    <source>
        <dbReference type="ARBA" id="ARBA00022989"/>
    </source>
</evidence>
<dbReference type="Proteomes" id="UP001575181">
    <property type="component" value="Unassembled WGS sequence"/>
</dbReference>
<dbReference type="PANTHER" id="PTHR30250">
    <property type="entry name" value="PST FAMILY PREDICTED COLANIC ACID TRANSPORTER"/>
    <property type="match status" value="1"/>
</dbReference>
<evidence type="ECO:0000256" key="6">
    <source>
        <dbReference type="ARBA" id="ARBA00023136"/>
    </source>
</evidence>
<keyword evidence="6 7" id="KW-0472">Membrane</keyword>
<evidence type="ECO:0000313" key="8">
    <source>
        <dbReference type="EMBL" id="MFA9460963.1"/>
    </source>
</evidence>
<sequence length="491" mass="53238">MTYLGGKIASGAAWMVSMRLVVRSIGLLSTIIVARLLSPADFGLVALATSIYALVEFLGAFGFGEAIIQRHDTDRSHYDTAWTLNLAFGVLAATAMALMAGPVAGFFDEPRLELIIYVLALTAFIDQAHNIGVEALRKELEMQKIFQLQVVEKVVAFFTTVTLAYLYESYWALVAGMAIGTVAFSVTSFLITPFRPRFSLARFQELFVFSRWLFLTNILSYGDRKSGSIIIGKLAGASSIGIFSVSQNIAHIPAVELVKPLNQALFPGYSKVKNEPGTLRRYYLKSLSLVSLVVFPTATGLAITAPGLIPLLLGEQWEQAIPVMQVLAVAGIAQALAIVNMSIHLAINQPHLTTVFNGVKVLLLIPSMIYAVFHWGAIGAAWAYLCVNLLLAPTRIWVVKRSLALRGRGIAEALWRPITATLVMAAAVYGMGLYLGDAPVAVRLPGQITAGVVVFSAMVLGLWRLAGRPEGGEEFVMHQLRGLLPGRVRFG</sequence>
<comment type="similarity">
    <text evidence="2">Belongs to the polysaccharide synthase family.</text>
</comment>
<dbReference type="Pfam" id="PF13440">
    <property type="entry name" value="Polysacc_synt_3"/>
    <property type="match status" value="1"/>
</dbReference>
<dbReference type="RefSeq" id="WP_373655743.1">
    <property type="nucleotide sequence ID" value="NZ_JBGUAW010000005.1"/>
</dbReference>
<evidence type="ECO:0000313" key="9">
    <source>
        <dbReference type="Proteomes" id="UP001575181"/>
    </source>
</evidence>
<protein>
    <submittedName>
        <fullName evidence="8">Lipopolysaccharide biosynthesis protein</fullName>
    </submittedName>
</protein>
<dbReference type="EMBL" id="JBGUAW010000005">
    <property type="protein sequence ID" value="MFA9460963.1"/>
    <property type="molecule type" value="Genomic_DNA"/>
</dbReference>
<keyword evidence="5 7" id="KW-1133">Transmembrane helix</keyword>
<feature type="transmembrane region" description="Helical" evidence="7">
    <location>
        <begin position="367"/>
        <end position="392"/>
    </location>
</feature>
<comment type="subcellular location">
    <subcellularLocation>
        <location evidence="1">Cell membrane</location>
        <topology evidence="1">Multi-pass membrane protein</topology>
    </subcellularLocation>
</comment>
<evidence type="ECO:0000256" key="1">
    <source>
        <dbReference type="ARBA" id="ARBA00004651"/>
    </source>
</evidence>
<evidence type="ECO:0000256" key="4">
    <source>
        <dbReference type="ARBA" id="ARBA00022692"/>
    </source>
</evidence>
<reference evidence="8 9" key="1">
    <citation type="submission" date="2024-08" db="EMBL/GenBank/DDBJ databases">
        <title>Whole-genome sequencing of halo(alkali)philic microorganisms from hypersaline lakes.</title>
        <authorList>
            <person name="Sorokin D.Y."/>
            <person name="Merkel A.Y."/>
            <person name="Messina E."/>
            <person name="Yakimov M."/>
        </authorList>
    </citation>
    <scope>NUCLEOTIDE SEQUENCE [LARGE SCALE GENOMIC DNA]</scope>
    <source>
        <strain evidence="8 9">Cl-TMA</strain>
    </source>
</reference>
<feature type="transmembrane region" description="Helical" evidence="7">
    <location>
        <begin position="326"/>
        <end position="347"/>
    </location>
</feature>
<proteinExistence type="inferred from homology"/>
<gene>
    <name evidence="8" type="ORF">ACERLL_09010</name>
</gene>
<evidence type="ECO:0000256" key="2">
    <source>
        <dbReference type="ARBA" id="ARBA00007430"/>
    </source>
</evidence>
<keyword evidence="9" id="KW-1185">Reference proteome</keyword>